<evidence type="ECO:0000256" key="1">
    <source>
        <dbReference type="SAM" id="MobiDB-lite"/>
    </source>
</evidence>
<feature type="compositionally biased region" description="Polar residues" evidence="1">
    <location>
        <begin position="79"/>
        <end position="94"/>
    </location>
</feature>
<reference evidence="2 3" key="1">
    <citation type="journal article" date="2014" name="Genome Biol. Evol.">
        <title>The genome of the myxosporean Thelohanellus kitauei shows adaptations to nutrient acquisition within its fish host.</title>
        <authorList>
            <person name="Yang Y."/>
            <person name="Xiong J."/>
            <person name="Zhou Z."/>
            <person name="Huo F."/>
            <person name="Miao W."/>
            <person name="Ran C."/>
            <person name="Liu Y."/>
            <person name="Zhang J."/>
            <person name="Feng J."/>
            <person name="Wang M."/>
            <person name="Wang M."/>
            <person name="Wang L."/>
            <person name="Yao B."/>
        </authorList>
    </citation>
    <scope>NUCLEOTIDE SEQUENCE [LARGE SCALE GENOMIC DNA]</scope>
    <source>
        <strain evidence="2">Wuqing</strain>
    </source>
</reference>
<protein>
    <submittedName>
        <fullName evidence="2">Uncharacterized protein</fullName>
    </submittedName>
</protein>
<dbReference type="AlphaFoldDB" id="A0A0C2MK04"/>
<comment type="caution">
    <text evidence="2">The sequence shown here is derived from an EMBL/GenBank/DDBJ whole genome shotgun (WGS) entry which is preliminary data.</text>
</comment>
<gene>
    <name evidence="2" type="ORF">RF11_03004</name>
</gene>
<dbReference type="Proteomes" id="UP000031668">
    <property type="component" value="Unassembled WGS sequence"/>
</dbReference>
<dbReference type="EMBL" id="JWZT01005169">
    <property type="protein sequence ID" value="KII61966.1"/>
    <property type="molecule type" value="Genomic_DNA"/>
</dbReference>
<evidence type="ECO:0000313" key="2">
    <source>
        <dbReference type="EMBL" id="KII61966.1"/>
    </source>
</evidence>
<evidence type="ECO:0000313" key="3">
    <source>
        <dbReference type="Proteomes" id="UP000031668"/>
    </source>
</evidence>
<proteinExistence type="predicted"/>
<feature type="region of interest" description="Disordered" evidence="1">
    <location>
        <begin position="79"/>
        <end position="108"/>
    </location>
</feature>
<name>A0A0C2MK04_THEKT</name>
<accession>A0A0C2MK04</accession>
<sequence>MQYSLQKYDFTFSCCSFSFNFPATLTFLPIIQVSPLVTRLTACFQSTQSRNQKPAQAPYGLLSGNQKVRSINITIDQAGSSSSQTLGSNRQSDAISRDTSDTESTDSVFIPDLV</sequence>
<keyword evidence="3" id="KW-1185">Reference proteome</keyword>
<organism evidence="2 3">
    <name type="scientific">Thelohanellus kitauei</name>
    <name type="common">Myxosporean</name>
    <dbReference type="NCBI Taxonomy" id="669202"/>
    <lineage>
        <taxon>Eukaryota</taxon>
        <taxon>Metazoa</taxon>
        <taxon>Cnidaria</taxon>
        <taxon>Myxozoa</taxon>
        <taxon>Myxosporea</taxon>
        <taxon>Bivalvulida</taxon>
        <taxon>Platysporina</taxon>
        <taxon>Myxobolidae</taxon>
        <taxon>Thelohanellus</taxon>
    </lineage>
</organism>